<sequence length="242" mass="25239">MLKGDNSKKHAVKHSAMQTVCISWIFSKSGRTTKSTTCACTEPKQSAESQSIRSPRPQPTVYQISQASTYSLSDLRDINLQSIRSPRPQPTHNGELGAHAIPVALGVPADPWREHPPCASPAPAAARLVVLVLHRDDRDHAAPVARPTRPSRARGGAARGVRAARLPTEAWGFGPSPRAGSGALWWKHGQGGADGWGGQAGTVVSVGGGGGPGGAAVTSALVDERVRHGAGGRGRKDSQLVS</sequence>
<protein>
    <submittedName>
        <fullName evidence="2">Uncharacterized protein</fullName>
    </submittedName>
</protein>
<reference evidence="2 3" key="1">
    <citation type="submission" date="2019-01" db="EMBL/GenBank/DDBJ databases">
        <title>A draft genome assembly of the solar-powered sea slug Elysia chlorotica.</title>
        <authorList>
            <person name="Cai H."/>
            <person name="Li Q."/>
            <person name="Fang X."/>
            <person name="Li J."/>
            <person name="Curtis N.E."/>
            <person name="Altenburger A."/>
            <person name="Shibata T."/>
            <person name="Feng M."/>
            <person name="Maeda T."/>
            <person name="Schwartz J.A."/>
            <person name="Shigenobu S."/>
            <person name="Lundholm N."/>
            <person name="Nishiyama T."/>
            <person name="Yang H."/>
            <person name="Hasebe M."/>
            <person name="Li S."/>
            <person name="Pierce S.K."/>
            <person name="Wang J."/>
        </authorList>
    </citation>
    <scope>NUCLEOTIDE SEQUENCE [LARGE SCALE GENOMIC DNA]</scope>
    <source>
        <strain evidence="2">EC2010</strain>
        <tissue evidence="2">Whole organism of an adult</tissue>
    </source>
</reference>
<gene>
    <name evidence="2" type="ORF">EGW08_018774</name>
</gene>
<organism evidence="2 3">
    <name type="scientific">Elysia chlorotica</name>
    <name type="common">Eastern emerald elysia</name>
    <name type="synonym">Sea slug</name>
    <dbReference type="NCBI Taxonomy" id="188477"/>
    <lineage>
        <taxon>Eukaryota</taxon>
        <taxon>Metazoa</taxon>
        <taxon>Spiralia</taxon>
        <taxon>Lophotrochozoa</taxon>
        <taxon>Mollusca</taxon>
        <taxon>Gastropoda</taxon>
        <taxon>Heterobranchia</taxon>
        <taxon>Euthyneura</taxon>
        <taxon>Panpulmonata</taxon>
        <taxon>Sacoglossa</taxon>
        <taxon>Placobranchoidea</taxon>
        <taxon>Plakobranchidae</taxon>
        <taxon>Elysia</taxon>
    </lineage>
</organism>
<dbReference type="EMBL" id="RQTK01000933">
    <property type="protein sequence ID" value="RUS73464.1"/>
    <property type="molecule type" value="Genomic_DNA"/>
</dbReference>
<evidence type="ECO:0000313" key="3">
    <source>
        <dbReference type="Proteomes" id="UP000271974"/>
    </source>
</evidence>
<feature type="region of interest" description="Disordered" evidence="1">
    <location>
        <begin position="142"/>
        <end position="161"/>
    </location>
</feature>
<evidence type="ECO:0000313" key="2">
    <source>
        <dbReference type="EMBL" id="RUS73464.1"/>
    </source>
</evidence>
<accession>A0A3S1AVN0</accession>
<dbReference type="AlphaFoldDB" id="A0A3S1AVN0"/>
<proteinExistence type="predicted"/>
<feature type="compositionally biased region" description="Low complexity" evidence="1">
    <location>
        <begin position="145"/>
        <end position="161"/>
    </location>
</feature>
<comment type="caution">
    <text evidence="2">The sequence shown here is derived from an EMBL/GenBank/DDBJ whole genome shotgun (WGS) entry which is preliminary data.</text>
</comment>
<evidence type="ECO:0000256" key="1">
    <source>
        <dbReference type="SAM" id="MobiDB-lite"/>
    </source>
</evidence>
<name>A0A3S1AVN0_ELYCH</name>
<keyword evidence="3" id="KW-1185">Reference proteome</keyword>
<dbReference type="Proteomes" id="UP000271974">
    <property type="component" value="Unassembled WGS sequence"/>
</dbReference>